<dbReference type="AlphaFoldDB" id="A0AAD7L2P0"/>
<reference evidence="1" key="1">
    <citation type="journal article" date="2023" name="Science">
        <title>Elucidation of the pathway for biosynthesis of saponin adjuvants from the soapbark tree.</title>
        <authorList>
            <person name="Reed J."/>
            <person name="Orme A."/>
            <person name="El-Demerdash A."/>
            <person name="Owen C."/>
            <person name="Martin L.B.B."/>
            <person name="Misra R.C."/>
            <person name="Kikuchi S."/>
            <person name="Rejzek M."/>
            <person name="Martin A.C."/>
            <person name="Harkess A."/>
            <person name="Leebens-Mack J."/>
            <person name="Louveau T."/>
            <person name="Stephenson M.J."/>
            <person name="Osbourn A."/>
        </authorList>
    </citation>
    <scope>NUCLEOTIDE SEQUENCE</scope>
    <source>
        <strain evidence="1">S10</strain>
    </source>
</reference>
<proteinExistence type="predicted"/>
<dbReference type="Proteomes" id="UP001163823">
    <property type="component" value="Chromosome 11"/>
</dbReference>
<keyword evidence="2" id="KW-1185">Reference proteome</keyword>
<evidence type="ECO:0000313" key="1">
    <source>
        <dbReference type="EMBL" id="KAJ7950479.1"/>
    </source>
</evidence>
<name>A0AAD7L2P0_QUISA</name>
<dbReference type="EMBL" id="JARAOO010000011">
    <property type="protein sequence ID" value="KAJ7950479.1"/>
    <property type="molecule type" value="Genomic_DNA"/>
</dbReference>
<protein>
    <submittedName>
        <fullName evidence="1">Uncharacterized protein</fullName>
    </submittedName>
</protein>
<organism evidence="1 2">
    <name type="scientific">Quillaja saponaria</name>
    <name type="common">Soap bark tree</name>
    <dbReference type="NCBI Taxonomy" id="32244"/>
    <lineage>
        <taxon>Eukaryota</taxon>
        <taxon>Viridiplantae</taxon>
        <taxon>Streptophyta</taxon>
        <taxon>Embryophyta</taxon>
        <taxon>Tracheophyta</taxon>
        <taxon>Spermatophyta</taxon>
        <taxon>Magnoliopsida</taxon>
        <taxon>eudicotyledons</taxon>
        <taxon>Gunneridae</taxon>
        <taxon>Pentapetalae</taxon>
        <taxon>rosids</taxon>
        <taxon>fabids</taxon>
        <taxon>Fabales</taxon>
        <taxon>Quillajaceae</taxon>
        <taxon>Quillaja</taxon>
    </lineage>
</organism>
<sequence length="291" mass="32812">MEGFKEQGQAGLQAMLQELRTDRFQDLDAVRIRVGYTLSGIMFISYIPVSSKSPALTLIHFFITLIMMEVAPTILDINLIKTHPTLLHTTCLIKYHKATDSILTFTILNIEVTSKALLNNRTIHPTQLYKLNSCYSPFRNGCYAGSESTCNYYNFEYNYQTTVGYQSNGYEYQLTLWNNLQLHQYYRGQTELCYAHRKENVVVISIPNLGCPNPTSNSTTQVPSSVGNTEILAVLSSLGVLEVKNNRIITQDFLGGFQCANAKKNKLQNTLTSGVKPTWGIPIEINTRRIS</sequence>
<dbReference type="KEGG" id="qsa:O6P43_026669"/>
<comment type="caution">
    <text evidence="1">The sequence shown here is derived from an EMBL/GenBank/DDBJ whole genome shotgun (WGS) entry which is preliminary data.</text>
</comment>
<accession>A0AAD7L2P0</accession>
<gene>
    <name evidence="1" type="ORF">O6P43_026669</name>
</gene>
<evidence type="ECO:0000313" key="2">
    <source>
        <dbReference type="Proteomes" id="UP001163823"/>
    </source>
</evidence>